<dbReference type="Pfam" id="PF06224">
    <property type="entry name" value="AlkZ-like"/>
    <property type="match status" value="1"/>
</dbReference>
<gene>
    <name evidence="1" type="ORF">BKA03_000710</name>
</gene>
<dbReference type="PANTHER" id="PTHR30528">
    <property type="entry name" value="CYTOPLASMIC PROTEIN"/>
    <property type="match status" value="1"/>
</dbReference>
<evidence type="ECO:0000313" key="1">
    <source>
        <dbReference type="EMBL" id="NYI40591.1"/>
    </source>
</evidence>
<dbReference type="AlphaFoldDB" id="A0A7Z0CGN1"/>
<reference evidence="1 2" key="1">
    <citation type="submission" date="2020-07" db="EMBL/GenBank/DDBJ databases">
        <title>Sequencing the genomes of 1000 actinobacteria strains.</title>
        <authorList>
            <person name="Klenk H.-P."/>
        </authorList>
    </citation>
    <scope>NUCLEOTIDE SEQUENCE [LARGE SCALE GENOMIC DNA]</scope>
    <source>
        <strain evidence="1 2">DSM 19970</strain>
    </source>
</reference>
<dbReference type="EMBL" id="JACBZO010000001">
    <property type="protein sequence ID" value="NYI40591.1"/>
    <property type="molecule type" value="Genomic_DNA"/>
</dbReference>
<dbReference type="Proteomes" id="UP000547973">
    <property type="component" value="Unassembled WGS sequence"/>
</dbReference>
<dbReference type="PANTHER" id="PTHR30528:SF0">
    <property type="entry name" value="CYTOPLASMIC PROTEIN"/>
    <property type="match status" value="1"/>
</dbReference>
<keyword evidence="2" id="KW-1185">Reference proteome</keyword>
<evidence type="ECO:0000313" key="2">
    <source>
        <dbReference type="Proteomes" id="UP000547973"/>
    </source>
</evidence>
<evidence type="ECO:0008006" key="3">
    <source>
        <dbReference type="Google" id="ProtNLM"/>
    </source>
</evidence>
<name>A0A7Z0CGN1_9MICO</name>
<comment type="caution">
    <text evidence="1">The sequence shown here is derived from an EMBL/GenBank/DDBJ whole genome shotgun (WGS) entry which is preliminary data.</text>
</comment>
<dbReference type="InterPro" id="IPR009351">
    <property type="entry name" value="AlkZ-like"/>
</dbReference>
<proteinExistence type="predicted"/>
<accession>A0A7Z0CGN1</accession>
<organism evidence="1 2">
    <name type="scientific">Demequina lutea</name>
    <dbReference type="NCBI Taxonomy" id="431489"/>
    <lineage>
        <taxon>Bacteria</taxon>
        <taxon>Bacillati</taxon>
        <taxon>Actinomycetota</taxon>
        <taxon>Actinomycetes</taxon>
        <taxon>Micrococcales</taxon>
        <taxon>Demequinaceae</taxon>
        <taxon>Demequina</taxon>
    </lineage>
</organism>
<sequence length="435" mass="48126">MTQSLSAAQARRTFLDAQGLAGKRRARRPRVQDFATYLERQGVLQLDTVNVLARAHYLPFFSRLGPYDTDALDTYLWGAPDGHGAHTFEHWGHEASVMPDDLLPAMHHRMATDGNWMSRTRDRLEAERPGLIAQVRAFVNDRGPVTSSEVEHLSPRASKRGTWWDTSHVKDALDLLFITGEVASSRGKNFSRTYDATERAWGLPPAAPTPSWALPADVGRQELFDRALFACGIGTPADLCDHFRLPMRPGKNAPDAAGGAAWAASAVERGLAEWVSVEGWSEPALLAKGEPTPEAPWHRPASDPGRATGAALLSPFDPVCWYRPRLERMFGMEYRIEIYTPAPKRVYGYYCLPFLLGDQMVGRVDLKADRQAGVLRVAAVWREEGAVRGTRRRTDEEIVELLAGELGGMARWLALDRIEVGPGGNIAGHLGAFLR</sequence>
<protein>
    <recommendedName>
        <fullName evidence="3">Winged helix-turn-helix domain-containing protein</fullName>
    </recommendedName>
</protein>
<dbReference type="RefSeq" id="WP_179397690.1">
    <property type="nucleotide sequence ID" value="NZ_BBRC01000003.1"/>
</dbReference>